<protein>
    <submittedName>
        <fullName evidence="1">Uncharacterized protein</fullName>
    </submittedName>
</protein>
<evidence type="ECO:0000313" key="2">
    <source>
        <dbReference type="Proteomes" id="UP001497516"/>
    </source>
</evidence>
<name>A0AAV2GB67_9ROSI</name>
<accession>A0AAV2GB67</accession>
<sequence>MPLGEENPPAARPTATSSIRVVPSYSLLLLLLKAVNLRCPRCPCLQSAAFTVNQAPRSFPPSVPSISSSRQRGPCYYSRRSNLRCATVVFSCRRSLPFPLSTLTSSPSKHGFSYLHSRIQTHDKIIQLNLRD</sequence>
<keyword evidence="2" id="KW-1185">Reference proteome</keyword>
<dbReference type="Proteomes" id="UP001497516">
    <property type="component" value="Chromosome 8"/>
</dbReference>
<reference evidence="1 2" key="1">
    <citation type="submission" date="2024-04" db="EMBL/GenBank/DDBJ databases">
        <authorList>
            <person name="Fracassetti M."/>
        </authorList>
    </citation>
    <scope>NUCLEOTIDE SEQUENCE [LARGE SCALE GENOMIC DNA]</scope>
</reference>
<proteinExistence type="predicted"/>
<organism evidence="1 2">
    <name type="scientific">Linum trigynum</name>
    <dbReference type="NCBI Taxonomy" id="586398"/>
    <lineage>
        <taxon>Eukaryota</taxon>
        <taxon>Viridiplantae</taxon>
        <taxon>Streptophyta</taxon>
        <taxon>Embryophyta</taxon>
        <taxon>Tracheophyta</taxon>
        <taxon>Spermatophyta</taxon>
        <taxon>Magnoliopsida</taxon>
        <taxon>eudicotyledons</taxon>
        <taxon>Gunneridae</taxon>
        <taxon>Pentapetalae</taxon>
        <taxon>rosids</taxon>
        <taxon>fabids</taxon>
        <taxon>Malpighiales</taxon>
        <taxon>Linaceae</taxon>
        <taxon>Linum</taxon>
    </lineage>
</organism>
<gene>
    <name evidence="1" type="ORF">LTRI10_LOCUS47227</name>
</gene>
<dbReference type="EMBL" id="OZ034821">
    <property type="protein sequence ID" value="CAL1407567.1"/>
    <property type="molecule type" value="Genomic_DNA"/>
</dbReference>
<dbReference type="AlphaFoldDB" id="A0AAV2GB67"/>
<evidence type="ECO:0000313" key="1">
    <source>
        <dbReference type="EMBL" id="CAL1407567.1"/>
    </source>
</evidence>